<dbReference type="AlphaFoldDB" id="A0A658IBZ9"/>
<dbReference type="Pfam" id="PF19077">
    <property type="entry name" value="Big_13"/>
    <property type="match status" value="3"/>
</dbReference>
<proteinExistence type="predicted"/>
<accession>A0A658IBZ9</accession>
<evidence type="ECO:0000313" key="2">
    <source>
        <dbReference type="EMBL" id="RIQ16452.1"/>
    </source>
</evidence>
<dbReference type="InterPro" id="IPR044016">
    <property type="entry name" value="Big_13"/>
</dbReference>
<feature type="domain" description="Bacterial Ig-like" evidence="1">
    <location>
        <begin position="66"/>
        <end position="157"/>
    </location>
</feature>
<protein>
    <recommendedName>
        <fullName evidence="1">Bacterial Ig-like domain-containing protein</fullName>
    </recommendedName>
</protein>
<organism evidence="2">
    <name type="scientific">Salmonella enterica subsp. enterica serovar Newport str. CFSAN000835</name>
    <dbReference type="NCBI Taxonomy" id="1299174"/>
    <lineage>
        <taxon>Bacteria</taxon>
        <taxon>Pseudomonadati</taxon>
        <taxon>Pseudomonadota</taxon>
        <taxon>Gammaproteobacteria</taxon>
        <taxon>Enterobacterales</taxon>
        <taxon>Enterobacteriaceae</taxon>
        <taxon>Salmonella</taxon>
    </lineage>
</organism>
<dbReference type="Gene3D" id="6.20.50.90">
    <property type="match status" value="1"/>
</dbReference>
<reference evidence="2" key="1">
    <citation type="submission" date="2018-08" db="EMBL/GenBank/DDBJ databases">
        <title>Whole genome sequencing of Salmonella enterica serotype newport.</title>
        <authorList>
            <person name="Bell R."/>
        </authorList>
    </citation>
    <scope>NUCLEOTIDE SEQUENCE [LARGE SCALE GENOMIC DNA]</scope>
    <source>
        <strain evidence="2">CFSAN000835</strain>
    </source>
</reference>
<name>A0A658IBZ9_SALNE</name>
<dbReference type="EMBL" id="QWJV01000238">
    <property type="protein sequence ID" value="RIQ16452.1"/>
    <property type="molecule type" value="Genomic_DNA"/>
</dbReference>
<comment type="caution">
    <text evidence="2">The sequence shown here is derived from an EMBL/GenBank/DDBJ whole genome shotgun (WGS) entry which is preliminary data.</text>
</comment>
<feature type="domain" description="Bacterial Ig-like" evidence="1">
    <location>
        <begin position="3"/>
        <end position="60"/>
    </location>
</feature>
<sequence>MVRVTHNGSSHEEAAVFNNGKWSFSPSVSWADGLYQLAVVVEDRAGNVKESAQLDVRIDTTTTINNIVLLNDTGVLGDQLTNNAKPSFRVEVPADVAQMRATLDGGTTWIPIRRNADGQWIFASTNNLTDGQHTLRIEATDTAGNVASKDLVFNIDTHLQIPTIALGAGQDTGANTSDHITNISRPTFVIGNVDADVIKVMVTIGTNTYNATKV</sequence>
<evidence type="ECO:0000259" key="1">
    <source>
        <dbReference type="Pfam" id="PF19077"/>
    </source>
</evidence>
<gene>
    <name evidence="2" type="ORF">DLN06_26555</name>
</gene>
<dbReference type="Proteomes" id="UP000839534">
    <property type="component" value="Unassembled WGS sequence"/>
</dbReference>
<feature type="non-terminal residue" evidence="2">
    <location>
        <position position="214"/>
    </location>
</feature>
<dbReference type="Gene3D" id="2.60.40.10">
    <property type="entry name" value="Immunoglobulins"/>
    <property type="match status" value="2"/>
</dbReference>
<feature type="domain" description="Bacterial Ig-like" evidence="1">
    <location>
        <begin position="159"/>
        <end position="213"/>
    </location>
</feature>
<dbReference type="InterPro" id="IPR013783">
    <property type="entry name" value="Ig-like_fold"/>
</dbReference>